<keyword evidence="2" id="KW-1185">Reference proteome</keyword>
<reference evidence="1 2" key="1">
    <citation type="journal article" date="2018" name="Sci. Rep.">
        <title>Genomic signatures of local adaptation to the degree of environmental predictability in rotifers.</title>
        <authorList>
            <person name="Franch-Gras L."/>
            <person name="Hahn C."/>
            <person name="Garcia-Roger E.M."/>
            <person name="Carmona M.J."/>
            <person name="Serra M."/>
            <person name="Gomez A."/>
        </authorList>
    </citation>
    <scope>NUCLEOTIDE SEQUENCE [LARGE SCALE GENOMIC DNA]</scope>
    <source>
        <strain evidence="1">HYR1</strain>
    </source>
</reference>
<protein>
    <submittedName>
        <fullName evidence="1">Uncharacterized protein</fullName>
    </submittedName>
</protein>
<dbReference type="Proteomes" id="UP000276133">
    <property type="component" value="Unassembled WGS sequence"/>
</dbReference>
<dbReference type="AlphaFoldDB" id="A0A3M7PMX8"/>
<organism evidence="1 2">
    <name type="scientific">Brachionus plicatilis</name>
    <name type="common">Marine rotifer</name>
    <name type="synonym">Brachionus muelleri</name>
    <dbReference type="NCBI Taxonomy" id="10195"/>
    <lineage>
        <taxon>Eukaryota</taxon>
        <taxon>Metazoa</taxon>
        <taxon>Spiralia</taxon>
        <taxon>Gnathifera</taxon>
        <taxon>Rotifera</taxon>
        <taxon>Eurotatoria</taxon>
        <taxon>Monogononta</taxon>
        <taxon>Pseudotrocha</taxon>
        <taxon>Ploima</taxon>
        <taxon>Brachionidae</taxon>
        <taxon>Brachionus</taxon>
    </lineage>
</organism>
<proteinExistence type="predicted"/>
<sequence>MLSQLVSFYIHIYLFIFLKKLNKQLFFLNFMHYLHNQIAIEELSVCQLEVDISLRGISPLVSATMLNTS</sequence>
<dbReference type="EMBL" id="REGN01009818">
    <property type="protein sequence ID" value="RNA00324.1"/>
    <property type="molecule type" value="Genomic_DNA"/>
</dbReference>
<accession>A0A3M7PMX8</accession>
<gene>
    <name evidence="1" type="ORF">BpHYR1_011413</name>
</gene>
<evidence type="ECO:0000313" key="2">
    <source>
        <dbReference type="Proteomes" id="UP000276133"/>
    </source>
</evidence>
<evidence type="ECO:0000313" key="1">
    <source>
        <dbReference type="EMBL" id="RNA00324.1"/>
    </source>
</evidence>
<comment type="caution">
    <text evidence="1">The sequence shown here is derived from an EMBL/GenBank/DDBJ whole genome shotgun (WGS) entry which is preliminary data.</text>
</comment>
<name>A0A3M7PMX8_BRAPC</name>